<organism evidence="1 2">
    <name type="scientific">Rhododendron molle</name>
    <name type="common">Chinese azalea</name>
    <name type="synonym">Azalea mollis</name>
    <dbReference type="NCBI Taxonomy" id="49168"/>
    <lineage>
        <taxon>Eukaryota</taxon>
        <taxon>Viridiplantae</taxon>
        <taxon>Streptophyta</taxon>
        <taxon>Embryophyta</taxon>
        <taxon>Tracheophyta</taxon>
        <taxon>Spermatophyta</taxon>
        <taxon>Magnoliopsida</taxon>
        <taxon>eudicotyledons</taxon>
        <taxon>Gunneridae</taxon>
        <taxon>Pentapetalae</taxon>
        <taxon>asterids</taxon>
        <taxon>Ericales</taxon>
        <taxon>Ericaceae</taxon>
        <taxon>Ericoideae</taxon>
        <taxon>Rhodoreae</taxon>
        <taxon>Rhododendron</taxon>
    </lineage>
</organism>
<proteinExistence type="predicted"/>
<gene>
    <name evidence="1" type="ORF">RHMOL_Rhmol01G0150300</name>
</gene>
<reference evidence="1" key="1">
    <citation type="submission" date="2022-02" db="EMBL/GenBank/DDBJ databases">
        <title>Plant Genome Project.</title>
        <authorList>
            <person name="Zhang R.-G."/>
        </authorList>
    </citation>
    <scope>NUCLEOTIDE SEQUENCE</scope>
    <source>
        <strain evidence="1">AT1</strain>
    </source>
</reference>
<name>A0ACC0Q1D5_RHOML</name>
<accession>A0ACC0Q1D5</accession>
<dbReference type="EMBL" id="CM046388">
    <property type="protein sequence ID" value="KAI8571833.1"/>
    <property type="molecule type" value="Genomic_DNA"/>
</dbReference>
<comment type="caution">
    <text evidence="1">The sequence shown here is derived from an EMBL/GenBank/DDBJ whole genome shotgun (WGS) entry which is preliminary data.</text>
</comment>
<dbReference type="Proteomes" id="UP001062846">
    <property type="component" value="Chromosome 1"/>
</dbReference>
<protein>
    <submittedName>
        <fullName evidence="1">Uncharacterized protein</fullName>
    </submittedName>
</protein>
<keyword evidence="2" id="KW-1185">Reference proteome</keyword>
<evidence type="ECO:0000313" key="2">
    <source>
        <dbReference type="Proteomes" id="UP001062846"/>
    </source>
</evidence>
<sequence length="68" mass="7719">MSSPTINHVVSFNQCTMISVVAADDQPCCLFQLINDLSPHRLFQRINDDHHVIADDQACHLFQSLHDD</sequence>
<evidence type="ECO:0000313" key="1">
    <source>
        <dbReference type="EMBL" id="KAI8571833.1"/>
    </source>
</evidence>